<evidence type="ECO:0000256" key="1">
    <source>
        <dbReference type="SAM" id="MobiDB-lite"/>
    </source>
</evidence>
<feature type="region of interest" description="Disordered" evidence="1">
    <location>
        <begin position="88"/>
        <end position="152"/>
    </location>
</feature>
<proteinExistence type="predicted"/>
<evidence type="ECO:0000313" key="2">
    <source>
        <dbReference type="EMBL" id="PSS05453.1"/>
    </source>
</evidence>
<keyword evidence="3" id="KW-1185">Reference proteome</keyword>
<reference evidence="2 3" key="1">
    <citation type="submission" date="2018-02" db="EMBL/GenBank/DDBJ databases">
        <title>Genome sequence of the basidiomycete white-rot fungus Phlebia centrifuga.</title>
        <authorList>
            <person name="Granchi Z."/>
            <person name="Peng M."/>
            <person name="de Vries R.P."/>
            <person name="Hilden K."/>
            <person name="Makela M.R."/>
            <person name="Grigoriev I."/>
            <person name="Riley R."/>
        </authorList>
    </citation>
    <scope>NUCLEOTIDE SEQUENCE [LARGE SCALE GENOMIC DNA]</scope>
    <source>
        <strain evidence="2 3">FBCC195</strain>
    </source>
</reference>
<accession>A0A2R6QBD8</accession>
<feature type="compositionally biased region" description="Polar residues" evidence="1">
    <location>
        <begin position="116"/>
        <end position="126"/>
    </location>
</feature>
<organism evidence="2 3">
    <name type="scientific">Hermanssonia centrifuga</name>
    <dbReference type="NCBI Taxonomy" id="98765"/>
    <lineage>
        <taxon>Eukaryota</taxon>
        <taxon>Fungi</taxon>
        <taxon>Dikarya</taxon>
        <taxon>Basidiomycota</taxon>
        <taxon>Agaricomycotina</taxon>
        <taxon>Agaricomycetes</taxon>
        <taxon>Polyporales</taxon>
        <taxon>Meruliaceae</taxon>
        <taxon>Hermanssonia</taxon>
    </lineage>
</organism>
<dbReference type="AlphaFoldDB" id="A0A2R6QBD8"/>
<feature type="region of interest" description="Disordered" evidence="1">
    <location>
        <begin position="166"/>
        <end position="251"/>
    </location>
</feature>
<dbReference type="OrthoDB" id="2796601at2759"/>
<name>A0A2R6QBD8_9APHY</name>
<dbReference type="EMBL" id="MLYV02000371">
    <property type="protein sequence ID" value="PSS05453.1"/>
    <property type="molecule type" value="Genomic_DNA"/>
</dbReference>
<evidence type="ECO:0000313" key="3">
    <source>
        <dbReference type="Proteomes" id="UP000186601"/>
    </source>
</evidence>
<sequence>MSEPNTEYRSFSEDDVVDPGPSESSKAPRRGTRGPSFKRGPPKGYIHAIEQRWHQVECILGTIMASPRAQSIVADLRQDSYARDVLERVDSGPYGPAGRAGQPAGTARDSAGFYNTIMNQSQQGSSYDDRRSKRQSRMTREFVSNQDSPIPAVPTMEWQDQLYRRLSAPSPGAGSPETPYSTMSDNTRFTSWSSSSDATSPTLAVPTSAPGISGEPGRRRRRIDNAYHGSLHPDQTPTHMYKSQEPSDDGEYAEAVDALGHLSVDDNQEIRYHGKSAGLHLLARSGRTDDSEQNENGIW</sequence>
<gene>
    <name evidence="2" type="ORF">PHLCEN_2v3833</name>
</gene>
<feature type="region of interest" description="Disordered" evidence="1">
    <location>
        <begin position="1"/>
        <end position="45"/>
    </location>
</feature>
<comment type="caution">
    <text evidence="2">The sequence shown here is derived from an EMBL/GenBank/DDBJ whole genome shotgun (WGS) entry which is preliminary data.</text>
</comment>
<feature type="compositionally biased region" description="Low complexity" evidence="1">
    <location>
        <begin position="184"/>
        <end position="202"/>
    </location>
</feature>
<protein>
    <submittedName>
        <fullName evidence="2">Uncharacterized protein</fullName>
    </submittedName>
</protein>
<dbReference type="Proteomes" id="UP000186601">
    <property type="component" value="Unassembled WGS sequence"/>
</dbReference>
<dbReference type="STRING" id="98765.A0A2R6QBD8"/>